<name>A0A1M4ZK77_9CLOT</name>
<dbReference type="SUPFAM" id="SSF88713">
    <property type="entry name" value="Glycoside hydrolase/deacetylase"/>
    <property type="match status" value="1"/>
</dbReference>
<keyword evidence="4" id="KW-1185">Reference proteome</keyword>
<organism evidence="3 4">
    <name type="scientific">Caloramator proteoclasticus DSM 10124</name>
    <dbReference type="NCBI Taxonomy" id="1121262"/>
    <lineage>
        <taxon>Bacteria</taxon>
        <taxon>Bacillati</taxon>
        <taxon>Bacillota</taxon>
        <taxon>Clostridia</taxon>
        <taxon>Eubacteriales</taxon>
        <taxon>Clostridiaceae</taxon>
        <taxon>Caloramator</taxon>
    </lineage>
</organism>
<feature type="region of interest" description="Disordered" evidence="1">
    <location>
        <begin position="70"/>
        <end position="94"/>
    </location>
</feature>
<dbReference type="InterPro" id="IPR002509">
    <property type="entry name" value="NODB_dom"/>
</dbReference>
<gene>
    <name evidence="3" type="ORF">SAMN02746091_01945</name>
</gene>
<dbReference type="PROSITE" id="PS51677">
    <property type="entry name" value="NODB"/>
    <property type="match status" value="1"/>
</dbReference>
<dbReference type="PANTHER" id="PTHR10587:SF125">
    <property type="entry name" value="POLYSACCHARIDE DEACETYLASE YHEN-RELATED"/>
    <property type="match status" value="1"/>
</dbReference>
<dbReference type="Gene3D" id="3.20.20.370">
    <property type="entry name" value="Glycoside hydrolase/deacetylase"/>
    <property type="match status" value="1"/>
</dbReference>
<dbReference type="EMBL" id="FQVG01000040">
    <property type="protein sequence ID" value="SHF18401.1"/>
    <property type="molecule type" value="Genomic_DNA"/>
</dbReference>
<proteinExistence type="predicted"/>
<dbReference type="InterPro" id="IPR050248">
    <property type="entry name" value="Polysacc_deacetylase_ArnD"/>
</dbReference>
<dbReference type="RefSeq" id="WP_073249345.1">
    <property type="nucleotide sequence ID" value="NZ_FQVG01000040.1"/>
</dbReference>
<reference evidence="4" key="1">
    <citation type="submission" date="2016-11" db="EMBL/GenBank/DDBJ databases">
        <authorList>
            <person name="Varghese N."/>
            <person name="Submissions S."/>
        </authorList>
    </citation>
    <scope>NUCLEOTIDE SEQUENCE [LARGE SCALE GENOMIC DNA]</scope>
    <source>
        <strain evidence="4">DSM 10124</strain>
    </source>
</reference>
<dbReference type="AlphaFoldDB" id="A0A1M4ZK77"/>
<evidence type="ECO:0000313" key="4">
    <source>
        <dbReference type="Proteomes" id="UP000184423"/>
    </source>
</evidence>
<dbReference type="Proteomes" id="UP000184423">
    <property type="component" value="Unassembled WGS sequence"/>
</dbReference>
<dbReference type="CDD" id="cd10944">
    <property type="entry name" value="CE4_SmPgdA_like"/>
    <property type="match status" value="1"/>
</dbReference>
<feature type="domain" description="NodB homology" evidence="2">
    <location>
        <begin position="122"/>
        <end position="310"/>
    </location>
</feature>
<protein>
    <submittedName>
        <fullName evidence="3">Peptidoglycan/xylan/chitin deacetylase, PgdA/CDA1 family</fullName>
    </submittedName>
</protein>
<dbReference type="PANTHER" id="PTHR10587">
    <property type="entry name" value="GLYCOSYL TRANSFERASE-RELATED"/>
    <property type="match status" value="1"/>
</dbReference>
<sequence>MKKSMLITLITIYVLALGIGLSIGKLYARNRFNNAMAEQINDVNKRDNKMQEIPNKNVDLIDKNKQENDSIKKENEIPKSEEKDKLIQQKEQTKAVDSQKTTEAELINKKRTIGFYKSKGKKVAYLTFDDGPSKDVTPKVLDILKENDIKATFFVLGSMAKANPELLKKIYEDGHAIANHSYSHSYKKIYSSEEAMIKEIKDTESIIKSILGDEYDNRFFRFPGGSGGRPIEIKEAIVKNGYTYIDWNCLTGDAEGKMMSAEGQYERFLQTSKNKNSLVILMHDGRGKHTTPDVLKKVIEHLKNRGYQFEVIK</sequence>
<evidence type="ECO:0000256" key="1">
    <source>
        <dbReference type="SAM" id="MobiDB-lite"/>
    </source>
</evidence>
<evidence type="ECO:0000313" key="3">
    <source>
        <dbReference type="EMBL" id="SHF18401.1"/>
    </source>
</evidence>
<evidence type="ECO:0000259" key="2">
    <source>
        <dbReference type="PROSITE" id="PS51677"/>
    </source>
</evidence>
<dbReference type="GO" id="GO:0016810">
    <property type="term" value="F:hydrolase activity, acting on carbon-nitrogen (but not peptide) bonds"/>
    <property type="evidence" value="ECO:0007669"/>
    <property type="project" value="InterPro"/>
</dbReference>
<dbReference type="InterPro" id="IPR011330">
    <property type="entry name" value="Glyco_hydro/deAcase_b/a-brl"/>
</dbReference>
<dbReference type="GO" id="GO:0005975">
    <property type="term" value="P:carbohydrate metabolic process"/>
    <property type="evidence" value="ECO:0007669"/>
    <property type="project" value="InterPro"/>
</dbReference>
<accession>A0A1M4ZK77</accession>
<dbReference type="Pfam" id="PF01522">
    <property type="entry name" value="Polysacc_deac_1"/>
    <property type="match status" value="1"/>
</dbReference>